<dbReference type="AlphaFoldDB" id="A0A0R3MM09"/>
<sequence>MRLNGNTCEKNAVHRAVISDTCFMMQPCSLLVAELGATTSMLAAASRARRAANIHVAAL</sequence>
<dbReference type="Proteomes" id="UP000052023">
    <property type="component" value="Unassembled WGS sequence"/>
</dbReference>
<dbReference type="EMBL" id="LLYA01000189">
    <property type="protein sequence ID" value="KRR19215.1"/>
    <property type="molecule type" value="Genomic_DNA"/>
</dbReference>
<evidence type="ECO:0000313" key="2">
    <source>
        <dbReference type="Proteomes" id="UP000052023"/>
    </source>
</evidence>
<reference evidence="1 2" key="1">
    <citation type="submission" date="2014-03" db="EMBL/GenBank/DDBJ databases">
        <title>Bradyrhizobium valentinum sp. nov., isolated from effective nodules of Lupinus mariae-josephae, a lupine endemic of basic-lime soils in Eastern Spain.</title>
        <authorList>
            <person name="Duran D."/>
            <person name="Rey L."/>
            <person name="Navarro A."/>
            <person name="Busquets A."/>
            <person name="Imperial J."/>
            <person name="Ruiz-Argueso T."/>
        </authorList>
    </citation>
    <scope>NUCLEOTIDE SEQUENCE [LARGE SCALE GENOMIC DNA]</scope>
    <source>
        <strain evidence="1 2">Ro19</strain>
    </source>
</reference>
<organism evidence="1 2">
    <name type="scientific">Bradyrhizobium retamae</name>
    <dbReference type="NCBI Taxonomy" id="1300035"/>
    <lineage>
        <taxon>Bacteria</taxon>
        <taxon>Pseudomonadati</taxon>
        <taxon>Pseudomonadota</taxon>
        <taxon>Alphaproteobacteria</taxon>
        <taxon>Hyphomicrobiales</taxon>
        <taxon>Nitrobacteraceae</taxon>
        <taxon>Bradyrhizobium</taxon>
    </lineage>
</organism>
<evidence type="ECO:0000313" key="1">
    <source>
        <dbReference type="EMBL" id="KRR19215.1"/>
    </source>
</evidence>
<name>A0A0R3MM09_9BRAD</name>
<proteinExistence type="predicted"/>
<keyword evidence="2" id="KW-1185">Reference proteome</keyword>
<gene>
    <name evidence="1" type="ORF">CQ13_34195</name>
</gene>
<comment type="caution">
    <text evidence="1">The sequence shown here is derived from an EMBL/GenBank/DDBJ whole genome shotgun (WGS) entry which is preliminary data.</text>
</comment>
<accession>A0A0R3MM09</accession>
<protein>
    <submittedName>
        <fullName evidence="1">Uncharacterized protein</fullName>
    </submittedName>
</protein>